<evidence type="ECO:0000313" key="1">
    <source>
        <dbReference type="EMBL" id="SEW51863.1"/>
    </source>
</evidence>
<accession>A0A1I0S7R9</accession>
<proteinExistence type="predicted"/>
<organism evidence="1 2">
    <name type="scientific">Chitinophaga arvensicola</name>
    <dbReference type="NCBI Taxonomy" id="29529"/>
    <lineage>
        <taxon>Bacteria</taxon>
        <taxon>Pseudomonadati</taxon>
        <taxon>Bacteroidota</taxon>
        <taxon>Chitinophagia</taxon>
        <taxon>Chitinophagales</taxon>
        <taxon>Chitinophagaceae</taxon>
        <taxon>Chitinophaga</taxon>
    </lineage>
</organism>
<reference evidence="2" key="1">
    <citation type="submission" date="2016-10" db="EMBL/GenBank/DDBJ databases">
        <authorList>
            <person name="Varghese N."/>
            <person name="Submissions S."/>
        </authorList>
    </citation>
    <scope>NUCLEOTIDE SEQUENCE [LARGE SCALE GENOMIC DNA]</scope>
    <source>
        <strain evidence="2">DSM 3695</strain>
    </source>
</reference>
<dbReference type="RefSeq" id="WP_089898319.1">
    <property type="nucleotide sequence ID" value="NZ_FOJG01000002.1"/>
</dbReference>
<evidence type="ECO:0000313" key="2">
    <source>
        <dbReference type="Proteomes" id="UP000199310"/>
    </source>
</evidence>
<gene>
    <name evidence="1" type="ORF">SAMN04488122_4548</name>
</gene>
<dbReference type="EMBL" id="FOJG01000002">
    <property type="protein sequence ID" value="SEW51863.1"/>
    <property type="molecule type" value="Genomic_DNA"/>
</dbReference>
<dbReference type="Proteomes" id="UP000199310">
    <property type="component" value="Unassembled WGS sequence"/>
</dbReference>
<keyword evidence="2" id="KW-1185">Reference proteome</keyword>
<sequence length="99" mass="11374">MLQIFLHKKAIAVSGEGLDLYKDYLRGLVEAQPCPPLYELVTMLLHQQDYWAVNFEPEYDGVEVIQAGTIGDVIDGIDYSFKVVERGFFLWKEINNNSF</sequence>
<name>A0A1I0S7R9_9BACT</name>
<protein>
    <submittedName>
        <fullName evidence="1">Uncharacterized protein</fullName>
    </submittedName>
</protein>
<dbReference type="AlphaFoldDB" id="A0A1I0S7R9"/>